<feature type="compositionally biased region" description="Acidic residues" evidence="9">
    <location>
        <begin position="360"/>
        <end position="386"/>
    </location>
</feature>
<dbReference type="GO" id="GO:0016592">
    <property type="term" value="C:mediator complex"/>
    <property type="evidence" value="ECO:0007669"/>
    <property type="project" value="TreeGrafter"/>
</dbReference>
<evidence type="ECO:0000256" key="4">
    <source>
        <dbReference type="ARBA" id="ARBA00022491"/>
    </source>
</evidence>
<evidence type="ECO:0000256" key="2">
    <source>
        <dbReference type="ARBA" id="ARBA00009354"/>
    </source>
</evidence>
<comment type="subcellular location">
    <subcellularLocation>
        <location evidence="1">Nucleus</location>
    </subcellularLocation>
</comment>
<keyword evidence="7" id="KW-0539">Nucleus</keyword>
<accession>F0WF28</accession>
<dbReference type="GO" id="GO:0045944">
    <property type="term" value="P:positive regulation of transcription by RNA polymerase II"/>
    <property type="evidence" value="ECO:0007669"/>
    <property type="project" value="TreeGrafter"/>
</dbReference>
<dbReference type="EMBL" id="FR824124">
    <property type="protein sequence ID" value="CCA19810.1"/>
    <property type="molecule type" value="Genomic_DNA"/>
</dbReference>
<sequence>MNPAAEASQLETNVTIVCELQSLKWQRYEAVLTDVRHNNTAENCKDDIASFSAGFDSAHDTDPKRSTNVRATAFRAEEKELENDVKKTRDRMQSQVERLLHLNFPCYVLIDSEKLTFWVFNVNEKHSFPTLDSPLSLTEQGCWKPNGTANTMRLDVKKYFEEALQIQWIRSLTQSREFELQPLNPACIPRIERSTHFSQEAFCVVPTQLPTFEYRRFVRHHVFQTEVYLTEPHLPLPVFRFHFQIVNFGNIAQIRMNMEMCIRQLEATNKDVEDRERSLDHLGNPKSAWLRLMGLPPASKPEIVDVWHQDGVLPARIAAQTKFTSVHPQVHIQSRSDFKSELDDIGLKEDRIMLAIMQESDSDVTDEEQDSIGANEEDGREVEELNLDTKNRSSTLRRQKRSTKATSNDLYHPVTPDVHVNSPSSNAPLVVLSLVEEEEPKQQPISSLDVHFFRKKKSASLYREPLKIESDPAMNPASPRAFQGAPYAISPEQEKCKPLFPSSWQEKDPLLTALATRAHDELTLVPSRLHPSTDDEQAYDDRYKATRYRDAHPNKMLLHSKSLHLAQNAKAIQDFLSYGLHPGFKRHHIRKEERRMAELLFEKDKDRMLCSMEEYKLTKWKSTDEESAHQCRDWLLTLGLHLACSDALVGWDQSPHAIRCWQTASSSSLGFYGGTHSMRLTAMGNREKRIWSDRLACYINEYQASLASNCIDDETEEGAASLTSYMSLSQYFASTTDGMTKNPLCGLSTPTFTFANASDTFELPVYAVAEWCLRDLHPVSVPKNVNYVIICPQSRSEWLATLTLSYIASLKQQYTNAHLGTQKGIEMKTLYGDLSVSVDHGNSMLLLNASPKTSDPFESFRVAATKLHTLLYGQAPPKDNTMSTVIYVVAPFRRGDIMHKCWLLGSLGYGLRTGNSRLCIEESPQQLADSSLYRGSVTIALVYLEDLYDTCIEANPFSTLPACFGLFDRITESVQLTPMSNSTHKRHPTRHIAERLYHLGTASKDELPVVMYGAYTYTSTGFLLCSCVDPLGSVCEVFAITTACEDNEMTRIRQAFGRWLDFFALFGNKGLLVITNLYEQEVSKAVKERELWRQVLGSEASSPSTLSLEIVYIDVLEIPRSRIQLCDRLEKSIKCLELNQKDCRAPFAWDVVFADDTVRGYLVLSSTEPAHHHGSHSQLARSTAIDRGSACYERPQDCPDYRDDIILEMKVQMHFPEDRSGTKGERKKGNEAMSKVMHCVLRDFASLSYMTIHPVTLVRQSPYPLHVAALDKLKRETITLTDQISGF</sequence>
<dbReference type="PANTHER" id="PTHR48249:SF3">
    <property type="entry name" value="MEDIATOR OF RNA POLYMERASE II TRANSCRIPTION SUBUNIT 13"/>
    <property type="match status" value="1"/>
</dbReference>
<feature type="domain" description="MID" evidence="10">
    <location>
        <begin position="783"/>
        <end position="906"/>
    </location>
</feature>
<dbReference type="GO" id="GO:0003713">
    <property type="term" value="F:transcription coactivator activity"/>
    <property type="evidence" value="ECO:0007669"/>
    <property type="project" value="TreeGrafter"/>
</dbReference>
<gene>
    <name evidence="11" type="primary">AlNc14C79G5222</name>
    <name evidence="11" type="ORF">ALNC14_059530</name>
</gene>
<organism evidence="11">
    <name type="scientific">Albugo laibachii Nc14</name>
    <dbReference type="NCBI Taxonomy" id="890382"/>
    <lineage>
        <taxon>Eukaryota</taxon>
        <taxon>Sar</taxon>
        <taxon>Stramenopiles</taxon>
        <taxon>Oomycota</taxon>
        <taxon>Peronosporomycetes</taxon>
        <taxon>Albuginales</taxon>
        <taxon>Albuginaceae</taxon>
        <taxon>Albugo</taxon>
    </lineage>
</organism>
<reference evidence="11" key="2">
    <citation type="submission" date="2011-02" db="EMBL/GenBank/DDBJ databases">
        <authorList>
            <person name="MacLean D."/>
        </authorList>
    </citation>
    <scope>NUCLEOTIDE SEQUENCE</scope>
</reference>
<keyword evidence="6" id="KW-0804">Transcription</keyword>
<dbReference type="InterPro" id="IPR041285">
    <property type="entry name" value="MID_MedPIWI"/>
</dbReference>
<evidence type="ECO:0000256" key="5">
    <source>
        <dbReference type="ARBA" id="ARBA00023015"/>
    </source>
</evidence>
<evidence type="ECO:0000256" key="9">
    <source>
        <dbReference type="SAM" id="MobiDB-lite"/>
    </source>
</evidence>
<evidence type="ECO:0000256" key="8">
    <source>
        <dbReference type="SAM" id="Coils"/>
    </source>
</evidence>
<evidence type="ECO:0000256" key="3">
    <source>
        <dbReference type="ARBA" id="ARBA00019618"/>
    </source>
</evidence>
<proteinExistence type="inferred from homology"/>
<dbReference type="HOGENOM" id="CLU_005457_0_0_1"/>
<name>F0WF28_9STRA</name>
<evidence type="ECO:0000259" key="10">
    <source>
        <dbReference type="Pfam" id="PF18296"/>
    </source>
</evidence>
<dbReference type="Pfam" id="PF18296">
    <property type="entry name" value="MID_MedPIWI"/>
    <property type="match status" value="1"/>
</dbReference>
<feature type="coiled-coil region" evidence="8">
    <location>
        <begin position="71"/>
        <end position="98"/>
    </location>
</feature>
<reference evidence="11" key="1">
    <citation type="journal article" date="2011" name="PLoS Biol.">
        <title>Gene gain and loss during evolution of obligate parasitism in the white rust pathogen of Arabidopsis thaliana.</title>
        <authorList>
            <person name="Kemen E."/>
            <person name="Gardiner A."/>
            <person name="Schultz-Larsen T."/>
            <person name="Kemen A.C."/>
            <person name="Balmuth A.L."/>
            <person name="Robert-Seilaniantz A."/>
            <person name="Bailey K."/>
            <person name="Holub E."/>
            <person name="Studholme D.J."/>
            <person name="Maclean D."/>
            <person name="Jones J.D."/>
        </authorList>
    </citation>
    <scope>NUCLEOTIDE SEQUENCE</scope>
</reference>
<dbReference type="PANTHER" id="PTHR48249">
    <property type="entry name" value="MEDIATOR OF RNA POLYMERASE II TRANSCRIPTION SUBUNIT 13"/>
    <property type="match status" value="1"/>
</dbReference>
<evidence type="ECO:0000256" key="6">
    <source>
        <dbReference type="ARBA" id="ARBA00023163"/>
    </source>
</evidence>
<evidence type="ECO:0000313" key="11">
    <source>
        <dbReference type="EMBL" id="CCA19810.1"/>
    </source>
</evidence>
<evidence type="ECO:0000256" key="7">
    <source>
        <dbReference type="ARBA" id="ARBA00023242"/>
    </source>
</evidence>
<feature type="coiled-coil region" evidence="8">
    <location>
        <begin position="255"/>
        <end position="282"/>
    </location>
</feature>
<dbReference type="InterPro" id="IPR051139">
    <property type="entry name" value="Mediator_complx_sub13"/>
</dbReference>
<keyword evidence="4" id="KW-0678">Repressor</keyword>
<comment type="similarity">
    <text evidence="2">Belongs to the Mediator complex subunit 13 family.</text>
</comment>
<keyword evidence="5" id="KW-0805">Transcription regulation</keyword>
<keyword evidence="8" id="KW-0175">Coiled coil</keyword>
<protein>
    <recommendedName>
        <fullName evidence="3">Mediator of RNA polymerase II transcription subunit 13</fullName>
    </recommendedName>
</protein>
<evidence type="ECO:0000256" key="1">
    <source>
        <dbReference type="ARBA" id="ARBA00004123"/>
    </source>
</evidence>
<feature type="region of interest" description="Disordered" evidence="9">
    <location>
        <begin position="358"/>
        <end position="423"/>
    </location>
</feature>